<dbReference type="Gene3D" id="1.10.4030.10">
    <property type="entry name" value="Porin chaperone SurA, peptide-binding domain"/>
    <property type="match status" value="1"/>
</dbReference>
<dbReference type="SUPFAM" id="SSF109998">
    <property type="entry name" value="Triger factor/SurA peptide-binding domain-like"/>
    <property type="match status" value="1"/>
</dbReference>
<dbReference type="InterPro" id="IPR027304">
    <property type="entry name" value="Trigger_fact/SurA_dom_sf"/>
</dbReference>
<name>A0ABQ1SLU2_9FLAO</name>
<dbReference type="PANTHER" id="PTHR47245">
    <property type="entry name" value="PEPTIDYLPROLYL ISOMERASE"/>
    <property type="match status" value="1"/>
</dbReference>
<keyword evidence="4" id="KW-1185">Reference proteome</keyword>
<dbReference type="GO" id="GO:0016853">
    <property type="term" value="F:isomerase activity"/>
    <property type="evidence" value="ECO:0007669"/>
    <property type="project" value="UniProtKB-KW"/>
</dbReference>
<dbReference type="Pfam" id="PF00639">
    <property type="entry name" value="Rotamase"/>
    <property type="match status" value="2"/>
</dbReference>
<keyword evidence="1" id="KW-0697">Rotamase</keyword>
<keyword evidence="1 3" id="KW-0413">Isomerase</keyword>
<evidence type="ECO:0000259" key="2">
    <source>
        <dbReference type="PROSITE" id="PS50198"/>
    </source>
</evidence>
<evidence type="ECO:0000313" key="3">
    <source>
        <dbReference type="EMBL" id="GGE42487.1"/>
    </source>
</evidence>
<sequence length="483" mass="55750">MTLKPFNYIGFVLFFLFTLPGFAQVIVDEKDNLIKEQDSVKETPLKVEAKDNKVRLKIDGVAAVVGKYLIIDSDIQKLQLDAKQQDIPESETTSCKMLERIMDSKLFAHHAIQDSLIVSEEMIMSRTEQQIAGLIEQVGTEERILEFYGKEDIDEVKNELYEQNLQRSLAEEMQGSIVDGVEVTPEETRNFFESIPEDEKPYFGDEVEVAQIVIEPQVGEEQIEAVKARLNEFRREVLEEGKAFATRAVLYSEDEGSKKTGGKYTLTRKDQFVKEFKDAAFSLNEGEISKPFKTEFGYHILLVEKIRGQQVDVRHILLYPEVTKEAVDEAKEKAEKIKEAIENGDVEFAEAAREFSNEKETRQNGGQLINSATGDKRFELAKMDTELYSRIYNLDEGEISRVIKDEDRSGKRSFKILTVTKKIEEHQADFTKDYPRIKELALKQKQLKEIERWKSIKVKDTYVKINAEYKECEFAKKWLENLQ</sequence>
<proteinExistence type="predicted"/>
<dbReference type="InterPro" id="IPR050245">
    <property type="entry name" value="PrsA_foldase"/>
</dbReference>
<organism evidence="3 4">
    <name type="scientific">Psychroflexus planctonicus</name>
    <dbReference type="NCBI Taxonomy" id="1526575"/>
    <lineage>
        <taxon>Bacteria</taxon>
        <taxon>Pseudomonadati</taxon>
        <taxon>Bacteroidota</taxon>
        <taxon>Flavobacteriia</taxon>
        <taxon>Flavobacteriales</taxon>
        <taxon>Flavobacteriaceae</taxon>
        <taxon>Psychroflexus</taxon>
    </lineage>
</organism>
<dbReference type="InterPro" id="IPR046357">
    <property type="entry name" value="PPIase_dom_sf"/>
</dbReference>
<feature type="domain" description="PpiC" evidence="2">
    <location>
        <begin position="308"/>
        <end position="406"/>
    </location>
</feature>
<accession>A0ABQ1SLU2</accession>
<gene>
    <name evidence="3" type="primary">surA</name>
    <name evidence="3" type="ORF">GCM10010832_23050</name>
</gene>
<comment type="caution">
    <text evidence="3">The sequence shown here is derived from an EMBL/GenBank/DDBJ whole genome shotgun (WGS) entry which is preliminary data.</text>
</comment>
<feature type="domain" description="PpiC" evidence="2">
    <location>
        <begin position="204"/>
        <end position="305"/>
    </location>
</feature>
<dbReference type="Proteomes" id="UP000599179">
    <property type="component" value="Unassembled WGS sequence"/>
</dbReference>
<dbReference type="Gene3D" id="3.10.50.40">
    <property type="match status" value="2"/>
</dbReference>
<dbReference type="InterPro" id="IPR000297">
    <property type="entry name" value="PPIase_PpiC"/>
</dbReference>
<reference evidence="4" key="1">
    <citation type="journal article" date="2019" name="Int. J. Syst. Evol. Microbiol.">
        <title>The Global Catalogue of Microorganisms (GCM) 10K type strain sequencing project: providing services to taxonomists for standard genome sequencing and annotation.</title>
        <authorList>
            <consortium name="The Broad Institute Genomics Platform"/>
            <consortium name="The Broad Institute Genome Sequencing Center for Infectious Disease"/>
            <person name="Wu L."/>
            <person name="Ma J."/>
        </authorList>
    </citation>
    <scope>NUCLEOTIDE SEQUENCE [LARGE SCALE GENOMIC DNA]</scope>
    <source>
        <strain evidence="4">CGMCC 1.12931</strain>
    </source>
</reference>
<evidence type="ECO:0000256" key="1">
    <source>
        <dbReference type="PROSITE-ProRule" id="PRU00278"/>
    </source>
</evidence>
<evidence type="ECO:0000313" key="4">
    <source>
        <dbReference type="Proteomes" id="UP000599179"/>
    </source>
</evidence>
<dbReference type="PROSITE" id="PS50198">
    <property type="entry name" value="PPIC_PPIASE_2"/>
    <property type="match status" value="2"/>
</dbReference>
<dbReference type="SUPFAM" id="SSF54534">
    <property type="entry name" value="FKBP-like"/>
    <property type="match status" value="2"/>
</dbReference>
<protein>
    <submittedName>
        <fullName evidence="3">Peptidylprolyl isomerase</fullName>
    </submittedName>
</protein>
<dbReference type="PANTHER" id="PTHR47245:SF2">
    <property type="entry name" value="PEPTIDYL-PROLYL CIS-TRANS ISOMERASE HP_0175-RELATED"/>
    <property type="match status" value="1"/>
</dbReference>
<dbReference type="EMBL" id="BMGM01000011">
    <property type="protein sequence ID" value="GGE42487.1"/>
    <property type="molecule type" value="Genomic_DNA"/>
</dbReference>